<evidence type="ECO:0000313" key="3">
    <source>
        <dbReference type="Proteomes" id="UP000244722"/>
    </source>
</evidence>
<dbReference type="EMBL" id="NESQ01000107">
    <property type="protein sequence ID" value="PUU78764.1"/>
    <property type="molecule type" value="Genomic_DNA"/>
</dbReference>
<gene>
    <name evidence="2" type="ORF">B9Z19DRAFT_1126126</name>
</gene>
<feature type="region of interest" description="Disordered" evidence="1">
    <location>
        <begin position="67"/>
        <end position="109"/>
    </location>
</feature>
<proteinExistence type="predicted"/>
<dbReference type="AlphaFoldDB" id="A0A2T6ZTL6"/>
<feature type="region of interest" description="Disordered" evidence="1">
    <location>
        <begin position="1"/>
        <end position="22"/>
    </location>
</feature>
<organism evidence="2 3">
    <name type="scientific">Tuber borchii</name>
    <name type="common">White truffle</name>
    <dbReference type="NCBI Taxonomy" id="42251"/>
    <lineage>
        <taxon>Eukaryota</taxon>
        <taxon>Fungi</taxon>
        <taxon>Dikarya</taxon>
        <taxon>Ascomycota</taxon>
        <taxon>Pezizomycotina</taxon>
        <taxon>Pezizomycetes</taxon>
        <taxon>Pezizales</taxon>
        <taxon>Tuberaceae</taxon>
        <taxon>Tuber</taxon>
    </lineage>
</organism>
<evidence type="ECO:0000313" key="2">
    <source>
        <dbReference type="EMBL" id="PUU78764.1"/>
    </source>
</evidence>
<evidence type="ECO:0000256" key="1">
    <source>
        <dbReference type="SAM" id="MobiDB-lite"/>
    </source>
</evidence>
<keyword evidence="3" id="KW-1185">Reference proteome</keyword>
<protein>
    <submittedName>
        <fullName evidence="2">Uncharacterized protein</fullName>
    </submittedName>
</protein>
<name>A0A2T6ZTL6_TUBBO</name>
<feature type="compositionally biased region" description="Basic residues" evidence="1">
    <location>
        <begin position="98"/>
        <end position="109"/>
    </location>
</feature>
<comment type="caution">
    <text evidence="2">The sequence shown here is derived from an EMBL/GenBank/DDBJ whole genome shotgun (WGS) entry which is preliminary data.</text>
</comment>
<accession>A0A2T6ZTL6</accession>
<reference evidence="2 3" key="1">
    <citation type="submission" date="2017-04" db="EMBL/GenBank/DDBJ databases">
        <title>Draft genome sequence of Tuber borchii Vittad., a whitish edible truffle.</title>
        <authorList>
            <consortium name="DOE Joint Genome Institute"/>
            <person name="Murat C."/>
            <person name="Kuo A."/>
            <person name="Barry K.W."/>
            <person name="Clum A."/>
            <person name="Dockter R.B."/>
            <person name="Fauchery L."/>
            <person name="Iotti M."/>
            <person name="Kohler A."/>
            <person name="Labutti K."/>
            <person name="Lindquist E.A."/>
            <person name="Lipzen A."/>
            <person name="Ohm R.A."/>
            <person name="Wang M."/>
            <person name="Grigoriev I.V."/>
            <person name="Zambonelli A."/>
            <person name="Martin F.M."/>
        </authorList>
    </citation>
    <scope>NUCLEOTIDE SEQUENCE [LARGE SCALE GENOMIC DNA]</scope>
    <source>
        <strain evidence="2 3">Tbo3840</strain>
    </source>
</reference>
<dbReference type="Proteomes" id="UP000244722">
    <property type="component" value="Unassembled WGS sequence"/>
</dbReference>
<sequence>MAWEDSIGRITEVEEEEVATATTHSDNIAAYAEPTLPQIHDHFLDAVSGLVQESNFHIQIREEMFQSESTQLDSPGDFLRPSRSNGFHRQQHYDNRTPRAHNGNRGHGL</sequence>